<evidence type="ECO:0000256" key="4">
    <source>
        <dbReference type="ARBA" id="ARBA00023136"/>
    </source>
</evidence>
<dbReference type="InterPro" id="IPR034804">
    <property type="entry name" value="SQR/QFR_C/D"/>
</dbReference>
<dbReference type="GO" id="GO:0006106">
    <property type="term" value="P:fumarate metabolic process"/>
    <property type="evidence" value="ECO:0007669"/>
    <property type="project" value="InterPro"/>
</dbReference>
<evidence type="ECO:0000256" key="1">
    <source>
        <dbReference type="ARBA" id="ARBA00022475"/>
    </source>
</evidence>
<keyword evidence="3 5" id="KW-1133">Transmembrane helix</keyword>
<dbReference type="STRING" id="69960.SAMN05421720_101242"/>
<dbReference type="AlphaFoldDB" id="A0A1G6WRK0"/>
<dbReference type="SUPFAM" id="SSF81343">
    <property type="entry name" value="Fumarate reductase respiratory complex transmembrane subunits"/>
    <property type="match status" value="1"/>
</dbReference>
<organism evidence="6 7">
    <name type="scientific">Rhodospira trueperi</name>
    <dbReference type="NCBI Taxonomy" id="69960"/>
    <lineage>
        <taxon>Bacteria</taxon>
        <taxon>Pseudomonadati</taxon>
        <taxon>Pseudomonadota</taxon>
        <taxon>Alphaproteobacteria</taxon>
        <taxon>Rhodospirillales</taxon>
        <taxon>Rhodospirillaceae</taxon>
        <taxon>Rhodospira</taxon>
    </lineage>
</organism>
<keyword evidence="2 5" id="KW-0812">Transmembrane</keyword>
<dbReference type="Pfam" id="PF02313">
    <property type="entry name" value="Fumarate_red_D"/>
    <property type="match status" value="1"/>
</dbReference>
<protein>
    <submittedName>
        <fullName evidence="6">Fumarate reductase subunit D</fullName>
    </submittedName>
</protein>
<proteinExistence type="inferred from homology"/>
<feature type="transmembrane region" description="Helical" evidence="5">
    <location>
        <begin position="12"/>
        <end position="37"/>
    </location>
</feature>
<dbReference type="InterPro" id="IPR003418">
    <property type="entry name" value="Fumarate_red_D"/>
</dbReference>
<keyword evidence="7" id="KW-1185">Reference proteome</keyword>
<evidence type="ECO:0000313" key="6">
    <source>
        <dbReference type="EMBL" id="SDD68293.1"/>
    </source>
</evidence>
<evidence type="ECO:0000313" key="7">
    <source>
        <dbReference type="Proteomes" id="UP000199412"/>
    </source>
</evidence>
<gene>
    <name evidence="6" type="ORF">SAMN05421720_101242</name>
</gene>
<dbReference type="Gene3D" id="1.20.1300.10">
    <property type="entry name" value="Fumarate reductase/succinate dehydrogenase, transmembrane subunit"/>
    <property type="match status" value="1"/>
</dbReference>
<dbReference type="Proteomes" id="UP000199412">
    <property type="component" value="Unassembled WGS sequence"/>
</dbReference>
<dbReference type="HAMAP" id="MF_00709">
    <property type="entry name" value="Fumarate_red_D"/>
    <property type="match status" value="1"/>
</dbReference>
<accession>A0A1G6WRK0</accession>
<name>A0A1G6WRK0_9PROT</name>
<keyword evidence="4 5" id="KW-0472">Membrane</keyword>
<evidence type="ECO:0000256" key="5">
    <source>
        <dbReference type="SAM" id="Phobius"/>
    </source>
</evidence>
<dbReference type="NCBIfam" id="NF003977">
    <property type="entry name" value="PRK05470.1-1"/>
    <property type="match status" value="1"/>
</dbReference>
<reference evidence="6 7" key="1">
    <citation type="submission" date="2016-10" db="EMBL/GenBank/DDBJ databases">
        <authorList>
            <person name="de Groot N.N."/>
        </authorList>
    </citation>
    <scope>NUCLEOTIDE SEQUENCE [LARGE SCALE GENOMIC DNA]</scope>
    <source>
        <strain evidence="6 7">ATCC 700224</strain>
    </source>
</reference>
<dbReference type="EMBL" id="FNAP01000001">
    <property type="protein sequence ID" value="SDD68293.1"/>
    <property type="molecule type" value="Genomic_DNA"/>
</dbReference>
<evidence type="ECO:0000256" key="3">
    <source>
        <dbReference type="ARBA" id="ARBA00022989"/>
    </source>
</evidence>
<dbReference type="OrthoDB" id="9804636at2"/>
<dbReference type="GO" id="GO:0016020">
    <property type="term" value="C:membrane"/>
    <property type="evidence" value="ECO:0007669"/>
    <property type="project" value="InterPro"/>
</dbReference>
<evidence type="ECO:0000256" key="2">
    <source>
        <dbReference type="ARBA" id="ARBA00022692"/>
    </source>
</evidence>
<keyword evidence="1" id="KW-1003">Cell membrane</keyword>
<sequence>MAKSNKPIVWGLFAAGGTVCAFVIPVMILITGVLLPLGLFGPPEASYESMTRIVSNPVVKIVLFGILFLALWHAAHRLRITVHDFGIRNDQLVARAVYGFAGLFSLIALVTLLSF</sequence>
<dbReference type="RefSeq" id="WP_092780865.1">
    <property type="nucleotide sequence ID" value="NZ_FNAP01000001.1"/>
</dbReference>
<feature type="transmembrane region" description="Helical" evidence="5">
    <location>
        <begin position="96"/>
        <end position="114"/>
    </location>
</feature>
<feature type="transmembrane region" description="Helical" evidence="5">
    <location>
        <begin position="57"/>
        <end position="75"/>
    </location>
</feature>